<reference evidence="2 3" key="1">
    <citation type="submission" date="2024-02" db="EMBL/GenBank/DDBJ databases">
        <title>de novo genome assembly of Solanum bulbocastanum strain 11H21.</title>
        <authorList>
            <person name="Hosaka A.J."/>
        </authorList>
    </citation>
    <scope>NUCLEOTIDE SEQUENCE [LARGE SCALE GENOMIC DNA]</scope>
    <source>
        <tissue evidence="2">Young leaves</tissue>
    </source>
</reference>
<dbReference type="Proteomes" id="UP001371456">
    <property type="component" value="Unassembled WGS sequence"/>
</dbReference>
<evidence type="ECO:0000313" key="3">
    <source>
        <dbReference type="Proteomes" id="UP001371456"/>
    </source>
</evidence>
<sequence length="35" mass="4016">MLLEQEQSINNGTKDANSQGIHQRDQHTTKQHTQV</sequence>
<keyword evidence="3" id="KW-1185">Reference proteome</keyword>
<gene>
    <name evidence="2" type="ORF">RDI58_010526</name>
</gene>
<dbReference type="AlphaFoldDB" id="A0AAN8TQP1"/>
<protein>
    <submittedName>
        <fullName evidence="2">Uncharacterized protein</fullName>
    </submittedName>
</protein>
<feature type="region of interest" description="Disordered" evidence="1">
    <location>
        <begin position="1"/>
        <end position="35"/>
    </location>
</feature>
<accession>A0AAN8TQP1</accession>
<name>A0AAN8TQP1_SOLBU</name>
<evidence type="ECO:0000313" key="2">
    <source>
        <dbReference type="EMBL" id="KAK6791445.1"/>
    </source>
</evidence>
<evidence type="ECO:0000256" key="1">
    <source>
        <dbReference type="SAM" id="MobiDB-lite"/>
    </source>
</evidence>
<feature type="compositionally biased region" description="Polar residues" evidence="1">
    <location>
        <begin position="1"/>
        <end position="21"/>
    </location>
</feature>
<comment type="caution">
    <text evidence="2">The sequence shown here is derived from an EMBL/GenBank/DDBJ whole genome shotgun (WGS) entry which is preliminary data.</text>
</comment>
<organism evidence="2 3">
    <name type="scientific">Solanum bulbocastanum</name>
    <name type="common">Wild potato</name>
    <dbReference type="NCBI Taxonomy" id="147425"/>
    <lineage>
        <taxon>Eukaryota</taxon>
        <taxon>Viridiplantae</taxon>
        <taxon>Streptophyta</taxon>
        <taxon>Embryophyta</taxon>
        <taxon>Tracheophyta</taxon>
        <taxon>Spermatophyta</taxon>
        <taxon>Magnoliopsida</taxon>
        <taxon>eudicotyledons</taxon>
        <taxon>Gunneridae</taxon>
        <taxon>Pentapetalae</taxon>
        <taxon>asterids</taxon>
        <taxon>lamiids</taxon>
        <taxon>Solanales</taxon>
        <taxon>Solanaceae</taxon>
        <taxon>Solanoideae</taxon>
        <taxon>Solaneae</taxon>
        <taxon>Solanum</taxon>
    </lineage>
</organism>
<dbReference type="EMBL" id="JBANQN010000004">
    <property type="protein sequence ID" value="KAK6791445.1"/>
    <property type="molecule type" value="Genomic_DNA"/>
</dbReference>
<proteinExistence type="predicted"/>